<dbReference type="AlphaFoldDB" id="A0A061SBW2"/>
<feature type="region of interest" description="Disordered" evidence="1">
    <location>
        <begin position="1"/>
        <end position="103"/>
    </location>
</feature>
<name>A0A061SBW2_9CHLO</name>
<protein>
    <submittedName>
        <fullName evidence="2">Uncharacterized protein</fullName>
    </submittedName>
</protein>
<evidence type="ECO:0000256" key="1">
    <source>
        <dbReference type="SAM" id="MobiDB-lite"/>
    </source>
</evidence>
<evidence type="ECO:0000313" key="2">
    <source>
        <dbReference type="EMBL" id="JAC80375.1"/>
    </source>
</evidence>
<proteinExistence type="predicted"/>
<gene>
    <name evidence="2" type="ORF">TSPGSL018_10406</name>
</gene>
<reference evidence="2" key="1">
    <citation type="submission" date="2014-05" db="EMBL/GenBank/DDBJ databases">
        <title>The transcriptome of the halophilic microalga Tetraselmis sp. GSL018 isolated from the Great Salt Lake, Utah.</title>
        <authorList>
            <person name="Jinkerson R.E."/>
            <person name="D'Adamo S."/>
            <person name="Posewitz M.C."/>
        </authorList>
    </citation>
    <scope>NUCLEOTIDE SEQUENCE</scope>
    <source>
        <strain evidence="2">GSL018</strain>
    </source>
</reference>
<feature type="compositionally biased region" description="Pro residues" evidence="1">
    <location>
        <begin position="92"/>
        <end position="103"/>
    </location>
</feature>
<sequence>MNAPRRSPLRGKGATAWRGSSVRRSPPLNGGSGGGGGPSGAFAGARLPAPRPVGGLAPPSGCRSREREGMKTGCRQLEVPERSFPGSSAPDPLLPPAPPSPPP</sequence>
<organism evidence="2">
    <name type="scientific">Tetraselmis sp. GSL018</name>
    <dbReference type="NCBI Taxonomy" id="582737"/>
    <lineage>
        <taxon>Eukaryota</taxon>
        <taxon>Viridiplantae</taxon>
        <taxon>Chlorophyta</taxon>
        <taxon>core chlorophytes</taxon>
        <taxon>Chlorodendrophyceae</taxon>
        <taxon>Chlorodendrales</taxon>
        <taxon>Chlorodendraceae</taxon>
        <taxon>Tetraselmis</taxon>
    </lineage>
</organism>
<dbReference type="EMBL" id="GBEZ01004875">
    <property type="protein sequence ID" value="JAC80375.1"/>
    <property type="molecule type" value="Transcribed_RNA"/>
</dbReference>
<accession>A0A061SBW2</accession>
<feature type="compositionally biased region" description="Gly residues" evidence="1">
    <location>
        <begin position="30"/>
        <end position="39"/>
    </location>
</feature>